<dbReference type="STRING" id="435880.SAMN04487988_103144"/>
<dbReference type="AlphaFoldDB" id="A0A1I2RA30"/>
<dbReference type="SUPFAM" id="SSF53448">
    <property type="entry name" value="Nucleotide-diphospho-sugar transferases"/>
    <property type="match status" value="1"/>
</dbReference>
<dbReference type="CDD" id="cd02522">
    <property type="entry name" value="GT_2_like_a"/>
    <property type="match status" value="1"/>
</dbReference>
<dbReference type="PANTHER" id="PTHR43646">
    <property type="entry name" value="GLYCOSYLTRANSFERASE"/>
    <property type="match status" value="1"/>
</dbReference>
<feature type="domain" description="Glycosyltransferase 2-like" evidence="6">
    <location>
        <begin position="4"/>
        <end position="126"/>
    </location>
</feature>
<dbReference type="OrthoDB" id="9810303at2"/>
<evidence type="ECO:0000256" key="5">
    <source>
        <dbReference type="ARBA" id="ARBA00023136"/>
    </source>
</evidence>
<dbReference type="Proteomes" id="UP000199642">
    <property type="component" value="Unassembled WGS sequence"/>
</dbReference>
<proteinExistence type="predicted"/>
<organism evidence="7 8">
    <name type="scientific">Algoriphagus hitonicola</name>
    <dbReference type="NCBI Taxonomy" id="435880"/>
    <lineage>
        <taxon>Bacteria</taxon>
        <taxon>Pseudomonadati</taxon>
        <taxon>Bacteroidota</taxon>
        <taxon>Cytophagia</taxon>
        <taxon>Cytophagales</taxon>
        <taxon>Cyclobacteriaceae</taxon>
        <taxon>Algoriphagus</taxon>
    </lineage>
</organism>
<dbReference type="Pfam" id="PF00535">
    <property type="entry name" value="Glycos_transf_2"/>
    <property type="match status" value="1"/>
</dbReference>
<gene>
    <name evidence="7" type="ORF">SAMN04487988_103144</name>
</gene>
<evidence type="ECO:0000313" key="8">
    <source>
        <dbReference type="Proteomes" id="UP000199642"/>
    </source>
</evidence>
<dbReference type="GO" id="GO:0005886">
    <property type="term" value="C:plasma membrane"/>
    <property type="evidence" value="ECO:0007669"/>
    <property type="project" value="UniProtKB-SubCell"/>
</dbReference>
<evidence type="ECO:0000256" key="4">
    <source>
        <dbReference type="ARBA" id="ARBA00022679"/>
    </source>
</evidence>
<evidence type="ECO:0000259" key="6">
    <source>
        <dbReference type="Pfam" id="PF00535"/>
    </source>
</evidence>
<dbReference type="InterPro" id="IPR029044">
    <property type="entry name" value="Nucleotide-diphossugar_trans"/>
</dbReference>
<comment type="subcellular location">
    <subcellularLocation>
        <location evidence="1">Cell membrane</location>
    </subcellularLocation>
</comment>
<dbReference type="RefSeq" id="WP_092789634.1">
    <property type="nucleotide sequence ID" value="NZ_FOPC01000003.1"/>
</dbReference>
<dbReference type="PANTHER" id="PTHR43646:SF2">
    <property type="entry name" value="GLYCOSYLTRANSFERASE 2-LIKE DOMAIN-CONTAINING PROTEIN"/>
    <property type="match status" value="1"/>
</dbReference>
<evidence type="ECO:0000313" key="7">
    <source>
        <dbReference type="EMBL" id="SFG37320.1"/>
    </source>
</evidence>
<dbReference type="NCBIfam" id="TIGR04283">
    <property type="entry name" value="glyco_like_mftF"/>
    <property type="match status" value="1"/>
</dbReference>
<accession>A0A1I2RA30</accession>
<dbReference type="InterPro" id="IPR026461">
    <property type="entry name" value="Trfase_2_rSAM/seldom_assoc"/>
</dbReference>
<dbReference type="InterPro" id="IPR001173">
    <property type="entry name" value="Glyco_trans_2-like"/>
</dbReference>
<evidence type="ECO:0000256" key="1">
    <source>
        <dbReference type="ARBA" id="ARBA00004236"/>
    </source>
</evidence>
<evidence type="ECO:0000256" key="2">
    <source>
        <dbReference type="ARBA" id="ARBA00022475"/>
    </source>
</evidence>
<keyword evidence="4 7" id="KW-0808">Transferase</keyword>
<keyword evidence="5" id="KW-0472">Membrane</keyword>
<keyword evidence="8" id="KW-1185">Reference proteome</keyword>
<protein>
    <submittedName>
        <fullName evidence="7">Transferase 2, rSAM/selenodomain-associated</fullName>
    </submittedName>
</protein>
<name>A0A1I2RA30_9BACT</name>
<dbReference type="Gene3D" id="3.90.550.10">
    <property type="entry name" value="Spore Coat Polysaccharide Biosynthesis Protein SpsA, Chain A"/>
    <property type="match status" value="1"/>
</dbReference>
<keyword evidence="2" id="KW-1003">Cell membrane</keyword>
<keyword evidence="3" id="KW-0328">Glycosyltransferase</keyword>
<dbReference type="EMBL" id="FOPC01000003">
    <property type="protein sequence ID" value="SFG37320.1"/>
    <property type="molecule type" value="Genomic_DNA"/>
</dbReference>
<dbReference type="GO" id="GO:0016757">
    <property type="term" value="F:glycosyltransferase activity"/>
    <property type="evidence" value="ECO:0007669"/>
    <property type="project" value="UniProtKB-KW"/>
</dbReference>
<reference evidence="8" key="1">
    <citation type="submission" date="2016-10" db="EMBL/GenBank/DDBJ databases">
        <authorList>
            <person name="Varghese N."/>
            <person name="Submissions S."/>
        </authorList>
    </citation>
    <scope>NUCLEOTIDE SEQUENCE [LARGE SCALE GENOMIC DNA]</scope>
    <source>
        <strain evidence="8">DSM 19315</strain>
    </source>
</reference>
<evidence type="ECO:0000256" key="3">
    <source>
        <dbReference type="ARBA" id="ARBA00022676"/>
    </source>
</evidence>
<sequence length="230" mass="27170">MKISVIIPTLNEKLNLQELIPLLKRELQHLPHEIIVVDGGSNDGSEEYCKESAIHFERTEKSCRAIQMNYGAKLASGEILYFVHADTRPLPGFYQDILNAMLNGHQAGCYRYRFDQGNFLLRINGWFTRFNGLFSGGGDQTLFIHHSIFKEIGGFDEEYCIMEDFELVRRIKKYFRFHIIPRSILVSARKYEQNSWIKVQWANLVAFLYFMKNRDPREIRDRYHKMLTHR</sequence>